<organism evidence="3 4">
    <name type="scientific">Candidatus Gottesmanbacteria bacterium GW2011_GWB1_43_11</name>
    <dbReference type="NCBI Taxonomy" id="1618446"/>
    <lineage>
        <taxon>Bacteria</taxon>
        <taxon>Candidatus Gottesmaniibacteriota</taxon>
    </lineage>
</organism>
<keyword evidence="3" id="KW-0808">Transferase</keyword>
<gene>
    <name evidence="3" type="ORF">UV61_C0003G0022</name>
</gene>
<dbReference type="SUPFAM" id="SSF53756">
    <property type="entry name" value="UDP-Glycosyltransferase/glycogen phosphorylase"/>
    <property type="match status" value="1"/>
</dbReference>
<protein>
    <submittedName>
        <fullName evidence="3">Glycosyltransferase</fullName>
    </submittedName>
</protein>
<dbReference type="Pfam" id="PF13439">
    <property type="entry name" value="Glyco_transf_4"/>
    <property type="match status" value="1"/>
</dbReference>
<dbReference type="Gene3D" id="3.40.50.2000">
    <property type="entry name" value="Glycogen Phosphorylase B"/>
    <property type="match status" value="2"/>
</dbReference>
<dbReference type="GO" id="GO:0016757">
    <property type="term" value="F:glycosyltransferase activity"/>
    <property type="evidence" value="ECO:0007669"/>
    <property type="project" value="InterPro"/>
</dbReference>
<evidence type="ECO:0000259" key="2">
    <source>
        <dbReference type="Pfam" id="PF13439"/>
    </source>
</evidence>
<comment type="caution">
    <text evidence="3">The sequence shown here is derived from an EMBL/GenBank/DDBJ whole genome shotgun (WGS) entry which is preliminary data.</text>
</comment>
<dbReference type="InterPro" id="IPR028098">
    <property type="entry name" value="Glyco_trans_4-like_N"/>
</dbReference>
<sequence>MNKYRIHILCPRLGITDRGAEVFVYELAKYLQRDFAVTVWVRKTKGQSSMLADLKKYEVQVRYATCIDESHPIASTLYKIHPLRKVLEKLRLDPMGIEMLSFSLVCLPGLFRSGADVLFPVNGIWGVLACQIVRIFTGIPFIYSSQGGIEPPVAFLQPNVYIAIHRYTKSWLLKHFPKLKVVHISNGIDLKRFTPHGEKIVLDLPQPIFITVSALIPTKRIDLTIKAMAKLKSGSLLVLGNGPLKEELTQLGVRLLGSGRFKILAVPNTQIPKYYRSASVFAFAAPEEKGWGLVHLEALACGLPAVVNDEENLRSLIGKAAFYCDVYDANAYSRCLFKANQKHFNSEGRRIAQTVAWETVGKKYSQLLYQIAAKNEKSN</sequence>
<proteinExistence type="predicted"/>
<feature type="domain" description="Glycosyl transferase family 1" evidence="1">
    <location>
        <begin position="200"/>
        <end position="334"/>
    </location>
</feature>
<dbReference type="EMBL" id="LCFD01000003">
    <property type="protein sequence ID" value="KKS87169.1"/>
    <property type="molecule type" value="Genomic_DNA"/>
</dbReference>
<evidence type="ECO:0000259" key="1">
    <source>
        <dbReference type="Pfam" id="PF00534"/>
    </source>
</evidence>
<dbReference type="Pfam" id="PF00534">
    <property type="entry name" value="Glycos_transf_1"/>
    <property type="match status" value="1"/>
</dbReference>
<dbReference type="PANTHER" id="PTHR45947">
    <property type="entry name" value="SULFOQUINOVOSYL TRANSFERASE SQD2"/>
    <property type="match status" value="1"/>
</dbReference>
<dbReference type="PANTHER" id="PTHR45947:SF3">
    <property type="entry name" value="SULFOQUINOVOSYL TRANSFERASE SQD2"/>
    <property type="match status" value="1"/>
</dbReference>
<dbReference type="InterPro" id="IPR001296">
    <property type="entry name" value="Glyco_trans_1"/>
</dbReference>
<dbReference type="STRING" id="1618446.UV61_C0003G0022"/>
<accession>A0A0G1CNP1</accession>
<reference evidence="3 4" key="1">
    <citation type="journal article" date="2015" name="Nature">
        <title>rRNA introns, odd ribosomes, and small enigmatic genomes across a large radiation of phyla.</title>
        <authorList>
            <person name="Brown C.T."/>
            <person name="Hug L.A."/>
            <person name="Thomas B.C."/>
            <person name="Sharon I."/>
            <person name="Castelle C.J."/>
            <person name="Singh A."/>
            <person name="Wilkins M.J."/>
            <person name="Williams K.H."/>
            <person name="Banfield J.F."/>
        </authorList>
    </citation>
    <scope>NUCLEOTIDE SEQUENCE [LARGE SCALE GENOMIC DNA]</scope>
</reference>
<feature type="domain" description="Glycosyltransferase subfamily 4-like N-terminal" evidence="2">
    <location>
        <begin position="19"/>
        <end position="192"/>
    </location>
</feature>
<name>A0A0G1CNP1_9BACT</name>
<evidence type="ECO:0000313" key="3">
    <source>
        <dbReference type="EMBL" id="KKS87169.1"/>
    </source>
</evidence>
<dbReference type="Proteomes" id="UP000034050">
    <property type="component" value="Unassembled WGS sequence"/>
</dbReference>
<dbReference type="InterPro" id="IPR050194">
    <property type="entry name" value="Glycosyltransferase_grp1"/>
</dbReference>
<evidence type="ECO:0000313" key="4">
    <source>
        <dbReference type="Proteomes" id="UP000034050"/>
    </source>
</evidence>
<dbReference type="AlphaFoldDB" id="A0A0G1CNP1"/>